<keyword evidence="5" id="KW-0482">Metalloprotease</keyword>
<dbReference type="PROSITE" id="PS01302">
    <property type="entry name" value="UPF0758"/>
    <property type="match status" value="1"/>
</dbReference>
<gene>
    <name evidence="8" type="primary">radC</name>
    <name evidence="8" type="ORF">AAK873_08120</name>
</gene>
<evidence type="ECO:0000256" key="5">
    <source>
        <dbReference type="ARBA" id="ARBA00023049"/>
    </source>
</evidence>
<dbReference type="NCBIfam" id="TIGR00608">
    <property type="entry name" value="radc"/>
    <property type="match status" value="1"/>
</dbReference>
<keyword evidence="1" id="KW-0645">Protease</keyword>
<dbReference type="RefSeq" id="WP_121699489.1">
    <property type="nucleotide sequence ID" value="NZ_JBCLPP010000019.1"/>
</dbReference>
<feature type="domain" description="MPN" evidence="7">
    <location>
        <begin position="116"/>
        <end position="240"/>
    </location>
</feature>
<keyword evidence="4" id="KW-0862">Zinc</keyword>
<dbReference type="NCBIfam" id="NF000642">
    <property type="entry name" value="PRK00024.1"/>
    <property type="match status" value="1"/>
</dbReference>
<keyword evidence="3" id="KW-0378">Hydrolase</keyword>
<evidence type="ECO:0000256" key="1">
    <source>
        <dbReference type="ARBA" id="ARBA00022670"/>
    </source>
</evidence>
<reference evidence="8 9" key="1">
    <citation type="submission" date="2024-03" db="EMBL/GenBank/DDBJ databases">
        <title>Mouse gut bacterial collection (mGBC) of GemPharmatech.</title>
        <authorList>
            <person name="He Y."/>
            <person name="Dong L."/>
            <person name="Wu D."/>
            <person name="Gao X."/>
            <person name="Lin Z."/>
        </authorList>
    </citation>
    <scope>NUCLEOTIDE SEQUENCE [LARGE SCALE GENOMIC DNA]</scope>
    <source>
        <strain evidence="8 9">54-13</strain>
    </source>
</reference>
<dbReference type="Gene3D" id="3.40.140.10">
    <property type="entry name" value="Cytidine Deaminase, domain 2"/>
    <property type="match status" value="1"/>
</dbReference>
<evidence type="ECO:0000256" key="3">
    <source>
        <dbReference type="ARBA" id="ARBA00022801"/>
    </source>
</evidence>
<proteinExistence type="inferred from homology"/>
<dbReference type="Pfam" id="PF20582">
    <property type="entry name" value="UPF0758_N"/>
    <property type="match status" value="1"/>
</dbReference>
<comment type="similarity">
    <text evidence="6">Belongs to the UPF0758 family.</text>
</comment>
<evidence type="ECO:0000313" key="8">
    <source>
        <dbReference type="EMBL" id="MEY8245582.1"/>
    </source>
</evidence>
<keyword evidence="2" id="KW-0479">Metal-binding</keyword>
<dbReference type="PROSITE" id="PS50249">
    <property type="entry name" value="MPN"/>
    <property type="match status" value="1"/>
</dbReference>
<protein>
    <submittedName>
        <fullName evidence="8">DNA repair protein RadC</fullName>
    </submittedName>
</protein>
<evidence type="ECO:0000256" key="4">
    <source>
        <dbReference type="ARBA" id="ARBA00022833"/>
    </source>
</evidence>
<dbReference type="EMBL" id="JBCLPP010000019">
    <property type="protein sequence ID" value="MEY8245582.1"/>
    <property type="molecule type" value="Genomic_DNA"/>
</dbReference>
<dbReference type="CDD" id="cd08071">
    <property type="entry name" value="MPN_DUF2466"/>
    <property type="match status" value="1"/>
</dbReference>
<evidence type="ECO:0000313" key="9">
    <source>
        <dbReference type="Proteomes" id="UP001565200"/>
    </source>
</evidence>
<organism evidence="8 9">
    <name type="scientific">Heminiphilus faecis</name>
    <dbReference type="NCBI Taxonomy" id="2601703"/>
    <lineage>
        <taxon>Bacteria</taxon>
        <taxon>Pseudomonadati</taxon>
        <taxon>Bacteroidota</taxon>
        <taxon>Bacteroidia</taxon>
        <taxon>Bacteroidales</taxon>
        <taxon>Muribaculaceae</taxon>
        <taxon>Heminiphilus</taxon>
    </lineage>
</organism>
<evidence type="ECO:0000256" key="2">
    <source>
        <dbReference type="ARBA" id="ARBA00022723"/>
    </source>
</evidence>
<dbReference type="InterPro" id="IPR046778">
    <property type="entry name" value="UPF0758_N"/>
</dbReference>
<name>A0ABV4CW12_9BACT</name>
<dbReference type="PANTHER" id="PTHR30471:SF3">
    <property type="entry name" value="UPF0758 PROTEIN YEES-RELATED"/>
    <property type="match status" value="1"/>
</dbReference>
<sequence>MKTDSATAVRDYVLIEDLAADDRPREKAMRHGIKSLSNAELIAIIFGNGMKGKSVLTLSRELLSRSNGRLSELARKPIRDIIKKNPGIGPAKAISLAAAIELGMRCRDEIPQEKPRITGSSSVYELMRGSMQMLNHEEFWIMLLSRSHQVLDSVCISKGGSAATVVDPKILYRKVLEFGDIVSAIVLLHNHPSGNMRPSPEDDRLTRQLKDGGALLDIRVLDHVIITPSGYFSYADEGKI</sequence>
<evidence type="ECO:0000256" key="6">
    <source>
        <dbReference type="RuleBase" id="RU003797"/>
    </source>
</evidence>
<dbReference type="InterPro" id="IPR020891">
    <property type="entry name" value="UPF0758_CS"/>
</dbReference>
<dbReference type="Proteomes" id="UP001565200">
    <property type="component" value="Unassembled WGS sequence"/>
</dbReference>
<dbReference type="InterPro" id="IPR001405">
    <property type="entry name" value="UPF0758"/>
</dbReference>
<dbReference type="InterPro" id="IPR025657">
    <property type="entry name" value="RadC_JAB"/>
</dbReference>
<dbReference type="PANTHER" id="PTHR30471">
    <property type="entry name" value="DNA REPAIR PROTEIN RADC"/>
    <property type="match status" value="1"/>
</dbReference>
<keyword evidence="9" id="KW-1185">Reference proteome</keyword>
<dbReference type="InterPro" id="IPR037518">
    <property type="entry name" value="MPN"/>
</dbReference>
<evidence type="ECO:0000259" key="7">
    <source>
        <dbReference type="PROSITE" id="PS50249"/>
    </source>
</evidence>
<accession>A0ABV4CW12</accession>
<dbReference type="Pfam" id="PF04002">
    <property type="entry name" value="RadC"/>
    <property type="match status" value="1"/>
</dbReference>
<comment type="caution">
    <text evidence="8">The sequence shown here is derived from an EMBL/GenBank/DDBJ whole genome shotgun (WGS) entry which is preliminary data.</text>
</comment>